<reference evidence="2 3" key="1">
    <citation type="journal article" date="2015" name="BMC Genomics">
        <title>Insights from the genome of Ophiocordyceps polyrhachis-furcata to pathogenicity and host specificity in insect fungi.</title>
        <authorList>
            <person name="Wichadakul D."/>
            <person name="Kobmoo N."/>
            <person name="Ingsriswang S."/>
            <person name="Tangphatsornruang S."/>
            <person name="Chantasingh D."/>
            <person name="Luangsa-ard J.J."/>
            <person name="Eurwilaichitr L."/>
        </authorList>
    </citation>
    <scope>NUCLEOTIDE SEQUENCE [LARGE SCALE GENOMIC DNA]</scope>
    <source>
        <strain evidence="2 3">BCC 54312</strain>
    </source>
</reference>
<accession>A0A367LKV9</accession>
<feature type="region of interest" description="Disordered" evidence="1">
    <location>
        <begin position="1"/>
        <end position="53"/>
    </location>
</feature>
<gene>
    <name evidence="2" type="ORF">L249_6996</name>
</gene>
<name>A0A367LKV9_9HYPO</name>
<feature type="compositionally biased region" description="Polar residues" evidence="1">
    <location>
        <begin position="10"/>
        <end position="21"/>
    </location>
</feature>
<evidence type="ECO:0000313" key="2">
    <source>
        <dbReference type="EMBL" id="RCI14892.1"/>
    </source>
</evidence>
<dbReference type="EMBL" id="LKCN02000003">
    <property type="protein sequence ID" value="RCI14892.1"/>
    <property type="molecule type" value="Genomic_DNA"/>
</dbReference>
<dbReference type="STRING" id="1330021.A0A367LKV9"/>
<evidence type="ECO:0000256" key="1">
    <source>
        <dbReference type="SAM" id="MobiDB-lite"/>
    </source>
</evidence>
<comment type="caution">
    <text evidence="2">The sequence shown here is derived from an EMBL/GenBank/DDBJ whole genome shotgun (WGS) entry which is preliminary data.</text>
</comment>
<feature type="compositionally biased region" description="Basic and acidic residues" evidence="1">
    <location>
        <begin position="25"/>
        <end position="39"/>
    </location>
</feature>
<organism evidence="2 3">
    <name type="scientific">Ophiocordyceps polyrhachis-furcata BCC 54312</name>
    <dbReference type="NCBI Taxonomy" id="1330021"/>
    <lineage>
        <taxon>Eukaryota</taxon>
        <taxon>Fungi</taxon>
        <taxon>Dikarya</taxon>
        <taxon>Ascomycota</taxon>
        <taxon>Pezizomycotina</taxon>
        <taxon>Sordariomycetes</taxon>
        <taxon>Hypocreomycetidae</taxon>
        <taxon>Hypocreales</taxon>
        <taxon>Ophiocordycipitaceae</taxon>
        <taxon>Ophiocordyceps</taxon>
    </lineage>
</organism>
<evidence type="ECO:0000313" key="3">
    <source>
        <dbReference type="Proteomes" id="UP000253664"/>
    </source>
</evidence>
<evidence type="ECO:0008006" key="4">
    <source>
        <dbReference type="Google" id="ProtNLM"/>
    </source>
</evidence>
<dbReference type="Proteomes" id="UP000253664">
    <property type="component" value="Unassembled WGS sequence"/>
</dbReference>
<proteinExistence type="predicted"/>
<dbReference type="AlphaFoldDB" id="A0A367LKV9"/>
<sequence>MKRIPFVRQQPATTKLLSSKPNGVRMDRTDQRYKDEVESRPSTPSIKQLKQKKKPSIHLSIPLSLLLRPSIHPSSITKNQTKHLLISKMKFTSSITLFFVAAALAAPSPQYWCRRPNVTCKRATSEASAQESTSIAAPAPLPGAVADYCKRPGSTCKRATPDVLADILKQSEHLTKRDSTTDNAAVVAAHGAIQDLAHMVALTTEDPDQYIQSLNLPSAQHNLERRGRASGACGRRVMCWKRDLEQATVDDKENCHLDDGACSLVKRAAGMVLQSADAAQAAQASTCRSGGTCFRMKRDYLAIRSVADSIADSF</sequence>
<dbReference type="OrthoDB" id="4920894at2759"/>
<keyword evidence="3" id="KW-1185">Reference proteome</keyword>
<protein>
    <recommendedName>
        <fullName evidence="4">Clock-controlled pheromone ccg-4</fullName>
    </recommendedName>
</protein>